<keyword evidence="3" id="KW-1185">Reference proteome</keyword>
<protein>
    <submittedName>
        <fullName evidence="2">SMI1/KNR4 family protein</fullName>
    </submittedName>
</protein>
<dbReference type="Gene3D" id="3.40.1580.10">
    <property type="entry name" value="SMI1/KNR4-like"/>
    <property type="match status" value="1"/>
</dbReference>
<organism evidence="2 3">
    <name type="scientific">Comamonas resistens</name>
    <dbReference type="NCBI Taxonomy" id="3046670"/>
    <lineage>
        <taxon>Bacteria</taxon>
        <taxon>Pseudomonadati</taxon>
        <taxon>Pseudomonadota</taxon>
        <taxon>Betaproteobacteria</taxon>
        <taxon>Burkholderiales</taxon>
        <taxon>Comamonadaceae</taxon>
        <taxon>Comamonas</taxon>
    </lineage>
</organism>
<name>A0ABY8SQD4_9BURK</name>
<dbReference type="RefSeq" id="WP_283485291.1">
    <property type="nucleotide sequence ID" value="NZ_CP125947.1"/>
</dbReference>
<proteinExistence type="predicted"/>
<dbReference type="InterPro" id="IPR037883">
    <property type="entry name" value="Knr4/Smi1-like_sf"/>
</dbReference>
<evidence type="ECO:0000313" key="3">
    <source>
        <dbReference type="Proteomes" id="UP001240697"/>
    </source>
</evidence>
<dbReference type="Proteomes" id="UP001240697">
    <property type="component" value="Chromosome"/>
</dbReference>
<accession>A0ABY8SQD4</accession>
<dbReference type="SUPFAM" id="SSF160631">
    <property type="entry name" value="SMI1/KNR4-like"/>
    <property type="match status" value="1"/>
</dbReference>
<evidence type="ECO:0000313" key="2">
    <source>
        <dbReference type="EMBL" id="WHS64144.1"/>
    </source>
</evidence>
<dbReference type="Pfam" id="PF09346">
    <property type="entry name" value="SMI1_KNR4"/>
    <property type="match status" value="1"/>
</dbReference>
<sequence>MTEADLQVLFESLAESSSARGMAVGAGLAQLQSGHAVELPSAYRHFMRIVGPGSWGGFLHFHAMEHMSTHEELLAPFMDEDLEQMLEPTADVLVFANSDNGDMCGWHLHDLVRMPPNDCPVIRIAPRSFDGAVIAASTAEFFRLLLVEGANLFGVGALPLVFQPRPLG</sequence>
<dbReference type="EMBL" id="CP125947">
    <property type="protein sequence ID" value="WHS64144.1"/>
    <property type="molecule type" value="Genomic_DNA"/>
</dbReference>
<reference evidence="2 3" key="1">
    <citation type="submission" date="2023-05" db="EMBL/GenBank/DDBJ databases">
        <authorList>
            <person name="Yin Y."/>
            <person name="Lu Z."/>
        </authorList>
    </citation>
    <scope>NUCLEOTIDE SEQUENCE [LARGE SCALE GENOMIC DNA]</scope>
    <source>
        <strain evidence="2 3">ZM22</strain>
    </source>
</reference>
<evidence type="ECO:0000259" key="1">
    <source>
        <dbReference type="Pfam" id="PF09346"/>
    </source>
</evidence>
<dbReference type="InterPro" id="IPR018958">
    <property type="entry name" value="Knr4/Smi1-like_dom"/>
</dbReference>
<feature type="domain" description="Knr4/Smi1-like" evidence="1">
    <location>
        <begin position="29"/>
        <end position="142"/>
    </location>
</feature>
<gene>
    <name evidence="2" type="ORF">QMY55_16750</name>
</gene>